<organism evidence="12 13">
    <name type="scientific">Aureobasidium melanogenum</name>
    <name type="common">Aureobasidium pullulans var. melanogenum</name>
    <dbReference type="NCBI Taxonomy" id="46634"/>
    <lineage>
        <taxon>Eukaryota</taxon>
        <taxon>Fungi</taxon>
        <taxon>Dikarya</taxon>
        <taxon>Ascomycota</taxon>
        <taxon>Pezizomycotina</taxon>
        <taxon>Dothideomycetes</taxon>
        <taxon>Dothideomycetidae</taxon>
        <taxon>Dothideales</taxon>
        <taxon>Saccotheciaceae</taxon>
        <taxon>Aureobasidium</taxon>
    </lineage>
</organism>
<feature type="transmembrane region" description="Helical" evidence="9">
    <location>
        <begin position="1068"/>
        <end position="1089"/>
    </location>
</feature>
<reference evidence="12" key="1">
    <citation type="journal article" date="2021" name="J Fungi (Basel)">
        <title>Virulence traits and population genomics of the black yeast Aureobasidium melanogenum.</title>
        <authorList>
            <person name="Cernosa A."/>
            <person name="Sun X."/>
            <person name="Gostincar C."/>
            <person name="Fang C."/>
            <person name="Gunde-Cimerman N."/>
            <person name="Song Z."/>
        </authorList>
    </citation>
    <scope>NUCLEOTIDE SEQUENCE</scope>
    <source>
        <strain evidence="12">EXF-9911</strain>
    </source>
</reference>
<evidence type="ECO:0000256" key="9">
    <source>
        <dbReference type="SAM" id="Phobius"/>
    </source>
</evidence>
<keyword evidence="2" id="KW-0813">Transport</keyword>
<dbReference type="EMBL" id="JAHFXF010001292">
    <property type="protein sequence ID" value="KAG9670744.1"/>
    <property type="molecule type" value="Genomic_DNA"/>
</dbReference>
<keyword evidence="6 9" id="KW-1133">Transmembrane helix</keyword>
<dbReference type="InterPro" id="IPR003439">
    <property type="entry name" value="ABC_transporter-like_ATP-bd"/>
</dbReference>
<feature type="transmembrane region" description="Helical" evidence="9">
    <location>
        <begin position="1101"/>
        <end position="1121"/>
    </location>
</feature>
<dbReference type="InterPro" id="IPR039421">
    <property type="entry name" value="Type_1_exporter"/>
</dbReference>
<evidence type="ECO:0000256" key="7">
    <source>
        <dbReference type="ARBA" id="ARBA00023136"/>
    </source>
</evidence>
<dbReference type="InterPro" id="IPR017871">
    <property type="entry name" value="ABC_transporter-like_CS"/>
</dbReference>
<dbReference type="Pfam" id="PF00005">
    <property type="entry name" value="ABC_tran"/>
    <property type="match status" value="2"/>
</dbReference>
<protein>
    <submittedName>
        <fullName evidence="12">ABC transporter</fullName>
    </submittedName>
</protein>
<dbReference type="Proteomes" id="UP000779574">
    <property type="component" value="Unassembled WGS sequence"/>
</dbReference>
<evidence type="ECO:0000256" key="3">
    <source>
        <dbReference type="ARBA" id="ARBA00022692"/>
    </source>
</evidence>
<dbReference type="InterPro" id="IPR036640">
    <property type="entry name" value="ABC1_TM_sf"/>
</dbReference>
<feature type="compositionally biased region" description="Basic and acidic residues" evidence="8">
    <location>
        <begin position="727"/>
        <end position="737"/>
    </location>
</feature>
<comment type="subcellular location">
    <subcellularLocation>
        <location evidence="1">Membrane</location>
        <topology evidence="1">Multi-pass membrane protein</topology>
    </subcellularLocation>
</comment>
<evidence type="ECO:0000256" key="8">
    <source>
        <dbReference type="SAM" id="MobiDB-lite"/>
    </source>
</evidence>
<dbReference type="FunFam" id="3.40.50.300:FF:000604">
    <property type="entry name" value="ABC transporter B family member 28"/>
    <property type="match status" value="1"/>
</dbReference>
<feature type="transmembrane region" description="Helical" evidence="9">
    <location>
        <begin position="836"/>
        <end position="859"/>
    </location>
</feature>
<dbReference type="PROSITE" id="PS50929">
    <property type="entry name" value="ABC_TM1F"/>
    <property type="match status" value="2"/>
</dbReference>
<evidence type="ECO:0000256" key="5">
    <source>
        <dbReference type="ARBA" id="ARBA00022840"/>
    </source>
</evidence>
<dbReference type="Pfam" id="PF00664">
    <property type="entry name" value="ABC_membrane"/>
    <property type="match status" value="2"/>
</dbReference>
<feature type="region of interest" description="Disordered" evidence="8">
    <location>
        <begin position="776"/>
        <end position="795"/>
    </location>
</feature>
<dbReference type="InterPro" id="IPR003593">
    <property type="entry name" value="AAA+_ATPase"/>
</dbReference>
<feature type="non-terminal residue" evidence="12">
    <location>
        <position position="1444"/>
    </location>
</feature>
<evidence type="ECO:0000313" key="13">
    <source>
        <dbReference type="Proteomes" id="UP000779574"/>
    </source>
</evidence>
<dbReference type="CDD" id="cd18578">
    <property type="entry name" value="ABC_6TM_Pgp_ABCB1_D2_like"/>
    <property type="match status" value="1"/>
</dbReference>
<sequence length="1444" mass="158149">MPSRSRPIRSREIETVHEQDVAAKSRPEKGAPSNKSKGDGVQTVPWRALFFFTTKSHLTCLFIGLAAALAAGGITPAQSYLLGKAFNAFTNSNSPSAVLSSVTNYTIYLVALGVGSWLVHFVFFSAWLAFGELQANSARERLFLGMLDKEIEWYDMRKNGIGALIPRLQARQIRDLQLATAQPCGELITSTAGAVASLGLALYTSWKLTLVIISTTPVIVLIVGYLGSSMQQSVMKQQEKLTEALKFVSNAINAIETVKCFNGQEHELSKYSSRLKEAASWYYRVVNVNAQQFGFMGFTTLAMFVQGFYYGGVQVDRHEKNTGDVVTTFFSAISAFQAISSVLPQMIVLQKGRTAGSTLRAIMAQMAKNTNALPSPRLLKPGRCDGNIEFRNASQTLSRPDRMVLRNVTFSIPAHGTTFIIGKSGSGKSTFSQLLLKFYPAASGQILFDGLPLDSLDPTWLRSHVTLVEQHSMLFEDTVFENIAIGTESRHGVSHEAVTSAAEFALLLTMINDMPQRFQTMVGSKGGTMSGGQRQRMALARAYLRDTPVLILDESTSALDQVSRSLIMEAIRRWRHGKTTLIITHDITQILPDDYAMIFEDGELVQEGHRKRMEQIHDSPFQKFLSFEAVAAPDSSEIQAGTETEPDEDLAREKPTDDSLEAHLHAGENPRYSYLPALFADRHTKAAFRGAYGFATPLSELGSPNSQFTSGPSSPTKRRSSGADPTTSHEKRTDETTRQSNKTSGGSKEANNRKSMAPELLYKFIESTGDLAARARLTSGNSRRRRIPSDGSIPAIIGGTEMQPLSKYKKKELPQDDQRIFSLQAILGTIWPSLDWYMRVVLIIALVAASINGACTPIFSSILSKLIGTYGKGDKEKHTAMIYTVSILGIAVLSGVSSYILHLLLEYAGQVWINTMRERSLERILDQPRDWFTHEENSVSHVMEGLDRHAEEMRNLLGRFASSLYIALVLSVVALIWALTSQWKLTLIAIALGPYVYFVTKSFSTISGNWEGRSNDAAEAAGAIFTETFTNIKTVKALTLESHFREKYFHATKNTLQIGFRRSVYTGFFFGLSDSSGIFIMALMFYAGARLIRDGASPTKIVEVFVQLVLAITNVSLYLGLVPQIGLAKDCASRLLRLSTLPKDSHEHFGSTQITSIGDIELHNLSFSYPSRPEQTVLKNISLLIPAGETTALVGSSGSGKSTIASLLLNLYTTASETSEVSGKTPDIMLSGRDLKHIHTPTLRSLITVVSQTPVLFPATITENITYGLLQSSPFNNMASVRRAAAAAGIDGFVMSLSQGYETLIGEGGTGLSGGQAQRLAIARALVRRPAVMILDEATSALDVESSSLVRDTIQGLVERDGTGMTVIIITHSKDMMSIAKNIIVLSQGQVVEQGSYEGLLRKKGEFYHLLRGGEWTEEPDIEDDIAVHGLSGAIDWTKGKARP</sequence>
<dbReference type="GO" id="GO:0090374">
    <property type="term" value="P:oligopeptide export from mitochondrion"/>
    <property type="evidence" value="ECO:0007669"/>
    <property type="project" value="TreeGrafter"/>
</dbReference>
<feature type="domain" description="ABC transmembrane type-1" evidence="11">
    <location>
        <begin position="843"/>
        <end position="1095"/>
    </location>
</feature>
<dbReference type="InterPro" id="IPR011527">
    <property type="entry name" value="ABC1_TM_dom"/>
</dbReference>
<dbReference type="PANTHER" id="PTHR43394">
    <property type="entry name" value="ATP-DEPENDENT PERMEASE MDL1, MITOCHONDRIAL"/>
    <property type="match status" value="1"/>
</dbReference>
<feature type="transmembrane region" description="Helical" evidence="9">
    <location>
        <begin position="880"/>
        <end position="901"/>
    </location>
</feature>
<dbReference type="OrthoDB" id="6500128at2759"/>
<dbReference type="InterPro" id="IPR027417">
    <property type="entry name" value="P-loop_NTPase"/>
</dbReference>
<feature type="compositionally biased region" description="Basic and acidic residues" evidence="8">
    <location>
        <begin position="9"/>
        <end position="29"/>
    </location>
</feature>
<dbReference type="SMART" id="SM00382">
    <property type="entry name" value="AAA"/>
    <property type="match status" value="2"/>
</dbReference>
<feature type="region of interest" description="Disordered" evidence="8">
    <location>
        <begin position="696"/>
        <end position="753"/>
    </location>
</feature>
<feature type="transmembrane region" description="Helical" evidence="9">
    <location>
        <begin position="105"/>
        <end position="130"/>
    </location>
</feature>
<dbReference type="GO" id="GO:0005524">
    <property type="term" value="F:ATP binding"/>
    <property type="evidence" value="ECO:0007669"/>
    <property type="project" value="UniProtKB-KW"/>
</dbReference>
<dbReference type="GO" id="GO:0016887">
    <property type="term" value="F:ATP hydrolysis activity"/>
    <property type="evidence" value="ECO:0007669"/>
    <property type="project" value="InterPro"/>
</dbReference>
<dbReference type="Gene3D" id="1.20.1560.10">
    <property type="entry name" value="ABC transporter type 1, transmembrane domain"/>
    <property type="match status" value="2"/>
</dbReference>
<keyword evidence="3 9" id="KW-0812">Transmembrane</keyword>
<dbReference type="CDD" id="cd18577">
    <property type="entry name" value="ABC_6TM_Pgp_ABCB1_D1_like"/>
    <property type="match status" value="1"/>
</dbReference>
<feature type="compositionally biased region" description="Polar residues" evidence="8">
    <location>
        <begin position="702"/>
        <end position="715"/>
    </location>
</feature>
<feature type="domain" description="ABC transporter" evidence="10">
    <location>
        <begin position="388"/>
        <end position="626"/>
    </location>
</feature>
<dbReference type="PROSITE" id="PS50893">
    <property type="entry name" value="ABC_TRANSPORTER_2"/>
    <property type="match status" value="2"/>
</dbReference>
<feature type="domain" description="ABC transmembrane type-1" evidence="11">
    <location>
        <begin position="62"/>
        <end position="351"/>
    </location>
</feature>
<reference evidence="12" key="2">
    <citation type="submission" date="2021-08" db="EMBL/GenBank/DDBJ databases">
        <authorList>
            <person name="Gostincar C."/>
            <person name="Sun X."/>
            <person name="Song Z."/>
            <person name="Gunde-Cimerman N."/>
        </authorList>
    </citation>
    <scope>NUCLEOTIDE SEQUENCE</scope>
    <source>
        <strain evidence="12">EXF-9911</strain>
    </source>
</reference>
<feature type="region of interest" description="Disordered" evidence="8">
    <location>
        <begin position="1"/>
        <end position="40"/>
    </location>
</feature>
<dbReference type="Gene3D" id="3.40.50.300">
    <property type="entry name" value="P-loop containing nucleotide triphosphate hydrolases"/>
    <property type="match status" value="2"/>
</dbReference>
<evidence type="ECO:0000313" key="12">
    <source>
        <dbReference type="EMBL" id="KAG9670744.1"/>
    </source>
</evidence>
<evidence type="ECO:0000256" key="6">
    <source>
        <dbReference type="ARBA" id="ARBA00022989"/>
    </source>
</evidence>
<accession>A0A9P8E0C8</accession>
<comment type="caution">
    <text evidence="12">The sequence shown here is derived from an EMBL/GenBank/DDBJ whole genome shotgun (WGS) entry which is preliminary data.</text>
</comment>
<feature type="transmembrane region" description="Helical" evidence="9">
    <location>
        <begin position="985"/>
        <end position="1004"/>
    </location>
</feature>
<name>A0A9P8E0C8_AURME</name>
<gene>
    <name evidence="12" type="ORF">KCU76_g17043</name>
</gene>
<keyword evidence="5" id="KW-0067">ATP-binding</keyword>
<evidence type="ECO:0000259" key="11">
    <source>
        <dbReference type="PROSITE" id="PS50929"/>
    </source>
</evidence>
<feature type="transmembrane region" description="Helical" evidence="9">
    <location>
        <begin position="956"/>
        <end position="978"/>
    </location>
</feature>
<keyword evidence="4" id="KW-0547">Nucleotide-binding</keyword>
<feature type="region of interest" description="Disordered" evidence="8">
    <location>
        <begin position="633"/>
        <end position="656"/>
    </location>
</feature>
<evidence type="ECO:0000256" key="4">
    <source>
        <dbReference type="ARBA" id="ARBA00022741"/>
    </source>
</evidence>
<evidence type="ECO:0000259" key="10">
    <source>
        <dbReference type="PROSITE" id="PS50893"/>
    </source>
</evidence>
<feature type="domain" description="ABC transporter" evidence="10">
    <location>
        <begin position="1160"/>
        <end position="1413"/>
    </location>
</feature>
<evidence type="ECO:0000256" key="2">
    <source>
        <dbReference type="ARBA" id="ARBA00022448"/>
    </source>
</evidence>
<proteinExistence type="predicted"/>
<dbReference type="GO" id="GO:0005743">
    <property type="term" value="C:mitochondrial inner membrane"/>
    <property type="evidence" value="ECO:0007669"/>
    <property type="project" value="TreeGrafter"/>
</dbReference>
<dbReference type="GO" id="GO:0015421">
    <property type="term" value="F:ABC-type oligopeptide transporter activity"/>
    <property type="evidence" value="ECO:0007669"/>
    <property type="project" value="TreeGrafter"/>
</dbReference>
<dbReference type="PROSITE" id="PS00211">
    <property type="entry name" value="ABC_TRANSPORTER_1"/>
    <property type="match status" value="2"/>
</dbReference>
<feature type="transmembrane region" description="Helical" evidence="9">
    <location>
        <begin position="56"/>
        <end position="74"/>
    </location>
</feature>
<keyword evidence="7 9" id="KW-0472">Membrane</keyword>
<dbReference type="PANTHER" id="PTHR43394:SF15">
    <property type="entry name" value="ALPHA-FACTOR-TRANSPORTING ATPASE"/>
    <property type="match status" value="1"/>
</dbReference>
<dbReference type="SUPFAM" id="SSF90123">
    <property type="entry name" value="ABC transporter transmembrane region"/>
    <property type="match status" value="2"/>
</dbReference>
<evidence type="ECO:0000256" key="1">
    <source>
        <dbReference type="ARBA" id="ARBA00004141"/>
    </source>
</evidence>
<dbReference type="SUPFAM" id="SSF52540">
    <property type="entry name" value="P-loop containing nucleoside triphosphate hydrolases"/>
    <property type="match status" value="2"/>
</dbReference>
<dbReference type="FunFam" id="3.40.50.300:FF:003218">
    <property type="entry name" value="ABC a-pheromone efflux pump AtrD"/>
    <property type="match status" value="1"/>
</dbReference>
<feature type="transmembrane region" description="Helical" evidence="9">
    <location>
        <begin position="208"/>
        <end position="227"/>
    </location>
</feature>